<dbReference type="Pfam" id="PF02902">
    <property type="entry name" value="Peptidase_C48"/>
    <property type="match status" value="1"/>
</dbReference>
<dbReference type="PANTHER" id="PTHR46468">
    <property type="entry name" value="SENTRIN-SPECIFIC PROTEASE 8"/>
    <property type="match status" value="1"/>
</dbReference>
<dbReference type="InterPro" id="IPR003653">
    <property type="entry name" value="Peptidase_C48_C"/>
</dbReference>
<proteinExistence type="inferred from homology"/>
<organism evidence="6">
    <name type="scientific">Graphocephala atropunctata</name>
    <dbReference type="NCBI Taxonomy" id="36148"/>
    <lineage>
        <taxon>Eukaryota</taxon>
        <taxon>Metazoa</taxon>
        <taxon>Ecdysozoa</taxon>
        <taxon>Arthropoda</taxon>
        <taxon>Hexapoda</taxon>
        <taxon>Insecta</taxon>
        <taxon>Pterygota</taxon>
        <taxon>Neoptera</taxon>
        <taxon>Paraneoptera</taxon>
        <taxon>Hemiptera</taxon>
        <taxon>Auchenorrhyncha</taxon>
        <taxon>Membracoidea</taxon>
        <taxon>Cicadellidae</taxon>
        <taxon>Cicadellinae</taxon>
        <taxon>Cicadellini</taxon>
        <taxon>Graphocephala</taxon>
    </lineage>
</organism>
<evidence type="ECO:0000313" key="6">
    <source>
        <dbReference type="EMBL" id="JAT25880.1"/>
    </source>
</evidence>
<sequence length="158" mass="18376">KCLENYAHFLDPVCLKDKEMFLIPINNADLIDNMGGSHWSVLIFYKNGNSFYYYDSSKINSNLGHAKQIISKLTDYLELENPQTNIVKAKSQINGYDCAMYAIFALNNCIREALMGNMLDHEYLEKLQLSEIDLIKKRSLLAYILNNRKAYKNRNMFE</sequence>
<evidence type="ECO:0000259" key="5">
    <source>
        <dbReference type="PROSITE" id="PS50600"/>
    </source>
</evidence>
<feature type="non-terminal residue" evidence="6">
    <location>
        <position position="158"/>
    </location>
</feature>
<reference evidence="6" key="1">
    <citation type="submission" date="2015-11" db="EMBL/GenBank/DDBJ databases">
        <title>De novo transcriptome assembly of four potential Pierce s Disease insect vectors from Arizona vineyards.</title>
        <authorList>
            <person name="Tassone E.E."/>
        </authorList>
    </citation>
    <scope>NUCLEOTIDE SEQUENCE</scope>
</reference>
<dbReference type="InterPro" id="IPR038765">
    <property type="entry name" value="Papain-like_cys_pep_sf"/>
</dbReference>
<gene>
    <name evidence="6" type="ORF">g.53757</name>
</gene>
<evidence type="ECO:0000256" key="4">
    <source>
        <dbReference type="ARBA" id="ARBA00022807"/>
    </source>
</evidence>
<keyword evidence="4" id="KW-0788">Thiol protease</keyword>
<feature type="non-terminal residue" evidence="6">
    <location>
        <position position="1"/>
    </location>
</feature>
<evidence type="ECO:0000256" key="3">
    <source>
        <dbReference type="ARBA" id="ARBA00022801"/>
    </source>
</evidence>
<dbReference type="SUPFAM" id="SSF54001">
    <property type="entry name" value="Cysteine proteinases"/>
    <property type="match status" value="1"/>
</dbReference>
<keyword evidence="3" id="KW-0378">Hydrolase</keyword>
<protein>
    <recommendedName>
        <fullName evidence="5">Ubiquitin-like protease family profile domain-containing protein</fullName>
    </recommendedName>
</protein>
<evidence type="ECO:0000256" key="2">
    <source>
        <dbReference type="ARBA" id="ARBA00022670"/>
    </source>
</evidence>
<dbReference type="AlphaFoldDB" id="A0A1B6LQ86"/>
<name>A0A1B6LQ86_9HEMI</name>
<dbReference type="Gene3D" id="3.40.395.10">
    <property type="entry name" value="Adenoviral Proteinase, Chain A"/>
    <property type="match status" value="1"/>
</dbReference>
<dbReference type="InterPro" id="IPR044613">
    <property type="entry name" value="Nep1/2-like"/>
</dbReference>
<dbReference type="GO" id="GO:0000338">
    <property type="term" value="P:protein deneddylation"/>
    <property type="evidence" value="ECO:0007669"/>
    <property type="project" value="TreeGrafter"/>
</dbReference>
<evidence type="ECO:0000256" key="1">
    <source>
        <dbReference type="ARBA" id="ARBA00005234"/>
    </source>
</evidence>
<dbReference type="GO" id="GO:0008234">
    <property type="term" value="F:cysteine-type peptidase activity"/>
    <property type="evidence" value="ECO:0007669"/>
    <property type="project" value="UniProtKB-KW"/>
</dbReference>
<comment type="similarity">
    <text evidence="1">Belongs to the peptidase C48 family.</text>
</comment>
<keyword evidence="2" id="KW-0645">Protease</keyword>
<feature type="domain" description="Ubiquitin-like protease family profile" evidence="5">
    <location>
        <begin position="1"/>
        <end position="109"/>
    </location>
</feature>
<dbReference type="GO" id="GO:0006508">
    <property type="term" value="P:proteolysis"/>
    <property type="evidence" value="ECO:0007669"/>
    <property type="project" value="UniProtKB-KW"/>
</dbReference>
<dbReference type="EMBL" id="GEBQ01014097">
    <property type="protein sequence ID" value="JAT25880.1"/>
    <property type="molecule type" value="Transcribed_RNA"/>
</dbReference>
<dbReference type="PROSITE" id="PS50600">
    <property type="entry name" value="ULP_PROTEASE"/>
    <property type="match status" value="1"/>
</dbReference>
<accession>A0A1B6LQ86</accession>
<dbReference type="GO" id="GO:0019784">
    <property type="term" value="F:deNEDDylase activity"/>
    <property type="evidence" value="ECO:0007669"/>
    <property type="project" value="InterPro"/>
</dbReference>
<dbReference type="PANTHER" id="PTHR46468:SF1">
    <property type="entry name" value="SENTRIN-SPECIFIC PROTEASE 8"/>
    <property type="match status" value="1"/>
</dbReference>